<proteinExistence type="predicted"/>
<dbReference type="RefSeq" id="WP_016553518.1">
    <property type="nucleotide sequence ID" value="NZ_KZ857258.1"/>
</dbReference>
<evidence type="ECO:0000313" key="2">
    <source>
        <dbReference type="Proteomes" id="UP000254939"/>
    </source>
</evidence>
<comment type="caution">
    <text evidence="1">The sequence shown here is derived from an EMBL/GenBank/DDBJ whole genome shotgun (WGS) entry which is preliminary data.</text>
</comment>
<protein>
    <submittedName>
        <fullName evidence="1">Uncharacterized protein</fullName>
    </submittedName>
</protein>
<gene>
    <name evidence="1" type="ORF">B5K06_07080</name>
</gene>
<evidence type="ECO:0000313" key="1">
    <source>
        <dbReference type="EMBL" id="RDJ13737.1"/>
    </source>
</evidence>
<organism evidence="1 2">
    <name type="scientific">Rhizobium grahamii</name>
    <dbReference type="NCBI Taxonomy" id="1120045"/>
    <lineage>
        <taxon>Bacteria</taxon>
        <taxon>Pseudomonadati</taxon>
        <taxon>Pseudomonadota</taxon>
        <taxon>Alphaproteobacteria</taxon>
        <taxon>Hyphomicrobiales</taxon>
        <taxon>Rhizobiaceae</taxon>
        <taxon>Rhizobium/Agrobacterium group</taxon>
        <taxon>Rhizobium</taxon>
    </lineage>
</organism>
<dbReference type="EMBL" id="NAAC01000007">
    <property type="protein sequence ID" value="RDJ13737.1"/>
    <property type="molecule type" value="Genomic_DNA"/>
</dbReference>
<reference evidence="1 2" key="1">
    <citation type="submission" date="2017-03" db="EMBL/GenBank/DDBJ databases">
        <title>Genome analysis of Rhizobial strains effectives or ineffectives for nitrogen fixation isolated from bean seeds.</title>
        <authorList>
            <person name="Peralta H."/>
            <person name="Aguilar-Vera A."/>
            <person name="Mora Y."/>
            <person name="Vargas-Lagunas C."/>
            <person name="Girard L."/>
            <person name="Mora J."/>
        </authorList>
    </citation>
    <scope>NUCLEOTIDE SEQUENCE [LARGE SCALE GENOMIC DNA]</scope>
    <source>
        <strain evidence="1 2">CCGM3</strain>
    </source>
</reference>
<accession>A0A370KSW3</accession>
<dbReference type="Proteomes" id="UP000254939">
    <property type="component" value="Unassembled WGS sequence"/>
</dbReference>
<sequence length="71" mass="7765">MANRETSETCRETLSEPFATLVEKATSSGWPEHEVALALSDLAEAYVVKVTARVIIEGSIQSELASERLKN</sequence>
<dbReference type="OrthoDB" id="8403760at2"/>
<dbReference type="AlphaFoldDB" id="A0A370KSW3"/>
<name>A0A370KSW3_9HYPH</name>